<sequence>MAEENKKDTKNQVEELYAWISKIPLSKSTKNLSRDLSDAVIIAEILKMYYPRYVDLHNYVPANSLTTKTENWKVLNRKVLNKIDMKLTKNVINQLVNCHPGAAENMLLEIRKKIIKDGIEPRNLQDLPQNDSIEKGNNIKVMAKLSKKSMSSPTGHPILKALDCKRSIFTRAKEMFYFILEWLISWLYTWNYFQNIKFQLENQNSLKEDAEASRTQRTSENINEEDAVPRHVYAQLRRKIRKIDDIICTLNHKLAYLESTIKLKDLRISNLTSEIIDNTMESKQFAKNQINDAQTSIA</sequence>
<feature type="domain" description="Calponin-homology (CH)" evidence="1">
    <location>
        <begin position="10"/>
        <end position="115"/>
    </location>
</feature>
<dbReference type="Proteomes" id="UP000504631">
    <property type="component" value="Unplaced"/>
</dbReference>
<dbReference type="RefSeq" id="XP_033361864.1">
    <property type="nucleotide sequence ID" value="XM_033505973.1"/>
</dbReference>
<proteinExistence type="predicted"/>
<dbReference type="PROSITE" id="PS50021">
    <property type="entry name" value="CH"/>
    <property type="match status" value="1"/>
</dbReference>
<dbReference type="PANTHER" id="PTHR12509:SF9">
    <property type="entry name" value="SPERM FLAGELLAR PROTEIN 1 ISOFORM X1"/>
    <property type="match status" value="1"/>
</dbReference>
<dbReference type="InterPro" id="IPR001715">
    <property type="entry name" value="CH_dom"/>
</dbReference>
<gene>
    <name evidence="3" type="primary">LOC117240094</name>
</gene>
<evidence type="ECO:0000259" key="1">
    <source>
        <dbReference type="PROSITE" id="PS50021"/>
    </source>
</evidence>
<reference evidence="3" key="1">
    <citation type="submission" date="2025-08" db="UniProtKB">
        <authorList>
            <consortium name="RefSeq"/>
        </authorList>
    </citation>
    <scope>IDENTIFICATION</scope>
    <source>
        <tissue evidence="3">Muscle</tissue>
    </source>
</reference>
<dbReference type="Pfam" id="PF06294">
    <property type="entry name" value="CH_2"/>
    <property type="match status" value="1"/>
</dbReference>
<dbReference type="AlphaFoldDB" id="A0A6J3LD62"/>
<dbReference type="GeneID" id="117240094"/>
<protein>
    <submittedName>
        <fullName evidence="3">Uncharacterized protein LOC117240094</fullName>
    </submittedName>
</protein>
<dbReference type="InterPro" id="IPR052111">
    <property type="entry name" value="Spermatogenesis_Ciliary_MAP"/>
</dbReference>
<dbReference type="KEGG" id="bvk:117240094"/>
<evidence type="ECO:0000313" key="2">
    <source>
        <dbReference type="Proteomes" id="UP000504631"/>
    </source>
</evidence>
<evidence type="ECO:0000313" key="3">
    <source>
        <dbReference type="RefSeq" id="XP_033361864.1"/>
    </source>
</evidence>
<dbReference type="GO" id="GO:0051493">
    <property type="term" value="P:regulation of cytoskeleton organization"/>
    <property type="evidence" value="ECO:0007669"/>
    <property type="project" value="TreeGrafter"/>
</dbReference>
<accession>A0A6J3LD62</accession>
<dbReference type="SUPFAM" id="SSF47576">
    <property type="entry name" value="Calponin-homology domain, CH-domain"/>
    <property type="match status" value="1"/>
</dbReference>
<dbReference type="FunFam" id="1.10.418.10:FF:000059">
    <property type="entry name" value="RIKEN cDNA 6430531B16 gene"/>
    <property type="match status" value="1"/>
</dbReference>
<dbReference type="GO" id="GO:0008017">
    <property type="term" value="F:microtubule binding"/>
    <property type="evidence" value="ECO:0007669"/>
    <property type="project" value="TreeGrafter"/>
</dbReference>
<dbReference type="GO" id="GO:0005930">
    <property type="term" value="C:axoneme"/>
    <property type="evidence" value="ECO:0007669"/>
    <property type="project" value="TreeGrafter"/>
</dbReference>
<dbReference type="PANTHER" id="PTHR12509">
    <property type="entry name" value="SPERMATOGENESIS-ASSOCIATED 4-RELATED"/>
    <property type="match status" value="1"/>
</dbReference>
<dbReference type="InterPro" id="IPR036872">
    <property type="entry name" value="CH_dom_sf"/>
</dbReference>
<keyword evidence="2" id="KW-1185">Reference proteome</keyword>
<dbReference type="InterPro" id="IPR010441">
    <property type="entry name" value="CH_2"/>
</dbReference>
<organism evidence="2 3">
    <name type="scientific">Bombus vosnesenskii</name>
    <dbReference type="NCBI Taxonomy" id="207650"/>
    <lineage>
        <taxon>Eukaryota</taxon>
        <taxon>Metazoa</taxon>
        <taxon>Ecdysozoa</taxon>
        <taxon>Arthropoda</taxon>
        <taxon>Hexapoda</taxon>
        <taxon>Insecta</taxon>
        <taxon>Pterygota</taxon>
        <taxon>Neoptera</taxon>
        <taxon>Endopterygota</taxon>
        <taxon>Hymenoptera</taxon>
        <taxon>Apocrita</taxon>
        <taxon>Aculeata</taxon>
        <taxon>Apoidea</taxon>
        <taxon>Anthophila</taxon>
        <taxon>Apidae</taxon>
        <taxon>Bombus</taxon>
        <taxon>Pyrobombus</taxon>
    </lineage>
</organism>
<name>A0A6J3LD62_9HYME</name>
<dbReference type="Gene3D" id="1.10.418.10">
    <property type="entry name" value="Calponin-like domain"/>
    <property type="match status" value="1"/>
</dbReference>